<accession>A0A1R1PKG2</accession>
<feature type="compositionally biased region" description="Basic residues" evidence="12">
    <location>
        <begin position="1"/>
        <end position="10"/>
    </location>
</feature>
<dbReference type="AlphaFoldDB" id="A0A1R1PKG2"/>
<dbReference type="InterPro" id="IPR035983">
    <property type="entry name" value="Hect_E3_ubiquitin_ligase"/>
</dbReference>
<dbReference type="InterPro" id="IPR000569">
    <property type="entry name" value="HECT_dom"/>
</dbReference>
<evidence type="ECO:0000313" key="15">
    <source>
        <dbReference type="Proteomes" id="UP000188320"/>
    </source>
</evidence>
<evidence type="ECO:0000256" key="4">
    <source>
        <dbReference type="ARBA" id="ARBA00012485"/>
    </source>
</evidence>
<dbReference type="OrthoDB" id="8068875at2759"/>
<dbReference type="InterPro" id="IPR050409">
    <property type="entry name" value="E3_ubiq-protein_ligase"/>
</dbReference>
<evidence type="ECO:0000256" key="10">
    <source>
        <dbReference type="ARBA" id="ARBA00034494"/>
    </source>
</evidence>
<evidence type="ECO:0000256" key="8">
    <source>
        <dbReference type="ARBA" id="ARBA00022816"/>
    </source>
</evidence>
<dbReference type="Gene3D" id="3.30.2410.10">
    <property type="entry name" value="Hect, E3 ligase catalytic domain"/>
    <property type="match status" value="1"/>
</dbReference>
<dbReference type="Proteomes" id="UP000188320">
    <property type="component" value="Unassembled WGS sequence"/>
</dbReference>
<evidence type="ECO:0000256" key="2">
    <source>
        <dbReference type="ARBA" id="ARBA00004123"/>
    </source>
</evidence>
<dbReference type="GO" id="GO:0005737">
    <property type="term" value="C:cytoplasm"/>
    <property type="evidence" value="ECO:0007669"/>
    <property type="project" value="TreeGrafter"/>
</dbReference>
<keyword evidence="7 11" id="KW-0833">Ubl conjugation pathway</keyword>
<dbReference type="GO" id="GO:0051028">
    <property type="term" value="P:mRNA transport"/>
    <property type="evidence" value="ECO:0007669"/>
    <property type="project" value="UniProtKB-KW"/>
</dbReference>
<keyword evidence="6" id="KW-0808">Transferase</keyword>
<dbReference type="GO" id="GO:0005634">
    <property type="term" value="C:nucleus"/>
    <property type="evidence" value="ECO:0007669"/>
    <property type="project" value="UniProtKB-SubCell"/>
</dbReference>
<dbReference type="PROSITE" id="PS50237">
    <property type="entry name" value="HECT"/>
    <property type="match status" value="1"/>
</dbReference>
<dbReference type="FunFam" id="3.90.1750.10:FF:000026">
    <property type="entry name" value="E3 ubiquitin-protein ligase HACE1"/>
    <property type="match status" value="1"/>
</dbReference>
<feature type="compositionally biased region" description="Low complexity" evidence="12">
    <location>
        <begin position="12"/>
        <end position="31"/>
    </location>
</feature>
<dbReference type="CDD" id="cd00078">
    <property type="entry name" value="HECTc"/>
    <property type="match status" value="1"/>
</dbReference>
<evidence type="ECO:0000259" key="13">
    <source>
        <dbReference type="PROSITE" id="PS50237"/>
    </source>
</evidence>
<dbReference type="PANTHER" id="PTHR11254:SF67">
    <property type="entry name" value="E3 UBIQUITIN-PROTEIN LIGASE HUWE1"/>
    <property type="match status" value="1"/>
</dbReference>
<comment type="subcellular location">
    <subcellularLocation>
        <location evidence="2">Nucleus</location>
    </subcellularLocation>
</comment>
<dbReference type="SMART" id="SM00119">
    <property type="entry name" value="HECTc"/>
    <property type="match status" value="1"/>
</dbReference>
<protein>
    <recommendedName>
        <fullName evidence="4">HECT-type E3 ubiquitin transferase</fullName>
        <ecNumber evidence="4">2.3.2.26</ecNumber>
    </recommendedName>
</protein>
<evidence type="ECO:0000256" key="12">
    <source>
        <dbReference type="SAM" id="MobiDB-lite"/>
    </source>
</evidence>
<dbReference type="FunFam" id="3.90.1750.10:FF:000003">
    <property type="entry name" value="E3 ubiquitin-protein ligase UPL1"/>
    <property type="match status" value="1"/>
</dbReference>
<comment type="caution">
    <text evidence="14">The sequence shown here is derived from an EMBL/GenBank/DDBJ whole genome shotgun (WGS) entry which is preliminary data.</text>
</comment>
<keyword evidence="15" id="KW-1185">Reference proteome</keyword>
<dbReference type="Gene3D" id="3.90.1750.10">
    <property type="entry name" value="Hect, E3 ligase catalytic domains"/>
    <property type="match status" value="1"/>
</dbReference>
<evidence type="ECO:0000313" key="14">
    <source>
        <dbReference type="EMBL" id="OMH81460.1"/>
    </source>
</evidence>
<dbReference type="PANTHER" id="PTHR11254">
    <property type="entry name" value="HECT DOMAIN UBIQUITIN-PROTEIN LIGASE"/>
    <property type="match status" value="1"/>
</dbReference>
<evidence type="ECO:0000256" key="9">
    <source>
        <dbReference type="ARBA" id="ARBA00023242"/>
    </source>
</evidence>
<dbReference type="FunFam" id="3.30.2160.10:FF:000001">
    <property type="entry name" value="E3 ubiquitin-protein ligase NEDD4-like"/>
    <property type="match status" value="1"/>
</dbReference>
<dbReference type="EC" id="2.3.2.26" evidence="4"/>
<dbReference type="GO" id="GO:0000209">
    <property type="term" value="P:protein polyubiquitination"/>
    <property type="evidence" value="ECO:0007669"/>
    <property type="project" value="TreeGrafter"/>
</dbReference>
<evidence type="ECO:0000256" key="6">
    <source>
        <dbReference type="ARBA" id="ARBA00022679"/>
    </source>
</evidence>
<dbReference type="GO" id="GO:0061630">
    <property type="term" value="F:ubiquitin protein ligase activity"/>
    <property type="evidence" value="ECO:0007669"/>
    <property type="project" value="UniProtKB-EC"/>
</dbReference>
<proteinExistence type="inferred from homology"/>
<organism evidence="14 15">
    <name type="scientific">Zancudomyces culisetae</name>
    <name type="common">Gut fungus</name>
    <name type="synonym">Smittium culisetae</name>
    <dbReference type="NCBI Taxonomy" id="1213189"/>
    <lineage>
        <taxon>Eukaryota</taxon>
        <taxon>Fungi</taxon>
        <taxon>Fungi incertae sedis</taxon>
        <taxon>Zoopagomycota</taxon>
        <taxon>Kickxellomycotina</taxon>
        <taxon>Harpellomycetes</taxon>
        <taxon>Harpellales</taxon>
        <taxon>Legeriomycetaceae</taxon>
        <taxon>Zancudomyces</taxon>
    </lineage>
</organism>
<comment type="catalytic activity">
    <reaction evidence="1">
        <text>S-ubiquitinyl-[E2 ubiquitin-conjugating enzyme]-L-cysteine + [acceptor protein]-L-lysine = [E2 ubiquitin-conjugating enzyme]-L-cysteine + N(6)-ubiquitinyl-[acceptor protein]-L-lysine.</text>
        <dbReference type="EC" id="2.3.2.26"/>
    </reaction>
</comment>
<evidence type="ECO:0000256" key="3">
    <source>
        <dbReference type="ARBA" id="ARBA00004906"/>
    </source>
</evidence>
<keyword evidence="8" id="KW-0509">mRNA transport</keyword>
<keyword evidence="5" id="KW-0813">Transport</keyword>
<dbReference type="Gene3D" id="3.30.2160.10">
    <property type="entry name" value="Hect, E3 ligase catalytic domain"/>
    <property type="match status" value="1"/>
</dbReference>
<reference evidence="15" key="1">
    <citation type="submission" date="2017-01" db="EMBL/GenBank/DDBJ databases">
        <authorList>
            <person name="Wang Y."/>
            <person name="White M."/>
            <person name="Kvist S."/>
            <person name="Moncalvo J.-M."/>
        </authorList>
    </citation>
    <scope>NUCLEOTIDE SEQUENCE [LARGE SCALE GENOMIC DNA]</scope>
    <source>
        <strain evidence="15">COL-18-3</strain>
    </source>
</reference>
<comment type="pathway">
    <text evidence="3">Protein modification; protein ubiquitination.</text>
</comment>
<dbReference type="FunFam" id="3.30.2410.10:FF:000004">
    <property type="entry name" value="E3 ubiquitin-protein ligase HUWE1, variant"/>
    <property type="match status" value="1"/>
</dbReference>
<evidence type="ECO:0000256" key="1">
    <source>
        <dbReference type="ARBA" id="ARBA00000885"/>
    </source>
</evidence>
<dbReference type="Pfam" id="PF00632">
    <property type="entry name" value="HECT"/>
    <property type="match status" value="1"/>
</dbReference>
<name>A0A1R1PKG2_ZANCU</name>
<sequence>MVVSKPHVHRPSSTGSISSSPSVTTTTTTTTSGKSEDLLFLNFTDTHKKILNTLVRSNPNLLSGSFSLLVHNPRVLEFDNKRSYFYQKLATATVNDDNRYSAVTLNLNVRRQYVFEDSFHQFAGKSGAEIRHGKLNVKFYEEEGVDAGGVTREWFTVLSRQMFNPDYALFKPSAADKITYQPNPQSWANPDHLLYFKFVGRIIGKAICDQRLFDAYFTRSFYKHMLGRPVDYKDMEAVDPEYFKSLQWILDNDITDIVDETFSVHVDDFGQLRIVDLIPDGRNIPVTQENKVEYVRLVSEQRLTVAIQDQINAFLEGFHELVPKDLIQIMNEQEVELLISGLPDIDVDDWRNNTEYHGGYSSSCVQIQWFWRAVRAFDQEERAKLLQFVTGTSKVPLEGFSKLQGSGGYQKFQIHKDFSSNLRLPSAHTCFNQLDLPLYESYEVLRDQLLTAISECSTGFGFS</sequence>
<gene>
    <name evidence="14" type="ORF">AX774_g5077</name>
</gene>
<keyword evidence="9" id="KW-0539">Nucleus</keyword>
<feature type="domain" description="HECT" evidence="13">
    <location>
        <begin position="126"/>
        <end position="463"/>
    </location>
</feature>
<evidence type="ECO:0000256" key="7">
    <source>
        <dbReference type="ARBA" id="ARBA00022786"/>
    </source>
</evidence>
<evidence type="ECO:0000256" key="5">
    <source>
        <dbReference type="ARBA" id="ARBA00022448"/>
    </source>
</evidence>
<comment type="similarity">
    <text evidence="10">Belongs to the UPL family. TOM1/PTR1 subfamily.</text>
</comment>
<dbReference type="GO" id="GO:0006511">
    <property type="term" value="P:ubiquitin-dependent protein catabolic process"/>
    <property type="evidence" value="ECO:0007669"/>
    <property type="project" value="TreeGrafter"/>
</dbReference>
<feature type="active site" description="Glycyl thioester intermediate" evidence="11">
    <location>
        <position position="430"/>
    </location>
</feature>
<feature type="region of interest" description="Disordered" evidence="12">
    <location>
        <begin position="1"/>
        <end position="31"/>
    </location>
</feature>
<evidence type="ECO:0000256" key="11">
    <source>
        <dbReference type="PROSITE-ProRule" id="PRU00104"/>
    </source>
</evidence>
<dbReference type="SUPFAM" id="SSF56204">
    <property type="entry name" value="Hect, E3 ligase catalytic domain"/>
    <property type="match status" value="1"/>
</dbReference>
<dbReference type="EMBL" id="LSSK01000893">
    <property type="protein sequence ID" value="OMH81460.1"/>
    <property type="molecule type" value="Genomic_DNA"/>
</dbReference>